<evidence type="ECO:0000313" key="1">
    <source>
        <dbReference type="EMBL" id="RCN48612.1"/>
    </source>
</evidence>
<sequence>LHEVFAEKTKNLTDRVKDSSFKSIQTIFFFYSTTLQLSNKDFNLWPKNVDPKSGEPCVSMYRHLDKQKIYWETHPCNKGLPYVCQIAPCDSTNYCSEPLSAHRQMHRMYMHP</sequence>
<evidence type="ECO:0008006" key="3">
    <source>
        <dbReference type="Google" id="ProtNLM"/>
    </source>
</evidence>
<gene>
    <name evidence="1" type="ORF">ANCCAN_05250</name>
</gene>
<dbReference type="InterPro" id="IPR016187">
    <property type="entry name" value="CTDL_fold"/>
</dbReference>
<proteinExistence type="predicted"/>
<dbReference type="InterPro" id="IPR016186">
    <property type="entry name" value="C-type_lectin-like/link_sf"/>
</dbReference>
<dbReference type="AlphaFoldDB" id="A0A368GW68"/>
<dbReference type="SUPFAM" id="SSF56436">
    <property type="entry name" value="C-type lectin-like"/>
    <property type="match status" value="1"/>
</dbReference>
<reference evidence="1 2" key="1">
    <citation type="submission" date="2014-10" db="EMBL/GenBank/DDBJ databases">
        <title>Draft genome of the hookworm Ancylostoma caninum.</title>
        <authorList>
            <person name="Mitreva M."/>
        </authorList>
    </citation>
    <scope>NUCLEOTIDE SEQUENCE [LARGE SCALE GENOMIC DNA]</scope>
    <source>
        <strain evidence="1 2">Baltimore</strain>
    </source>
</reference>
<comment type="caution">
    <text evidence="1">The sequence shown here is derived from an EMBL/GenBank/DDBJ whole genome shotgun (WGS) entry which is preliminary data.</text>
</comment>
<dbReference type="OrthoDB" id="5787264at2759"/>
<evidence type="ECO:0000313" key="2">
    <source>
        <dbReference type="Proteomes" id="UP000252519"/>
    </source>
</evidence>
<feature type="non-terminal residue" evidence="1">
    <location>
        <position position="1"/>
    </location>
</feature>
<protein>
    <recommendedName>
        <fullName evidence="3">C-type lectin domain-containing protein</fullName>
    </recommendedName>
</protein>
<dbReference type="Gene3D" id="3.10.100.10">
    <property type="entry name" value="Mannose-Binding Protein A, subunit A"/>
    <property type="match status" value="1"/>
</dbReference>
<dbReference type="EMBL" id="JOJR01000044">
    <property type="protein sequence ID" value="RCN48612.1"/>
    <property type="molecule type" value="Genomic_DNA"/>
</dbReference>
<organism evidence="1 2">
    <name type="scientific">Ancylostoma caninum</name>
    <name type="common">Dog hookworm</name>
    <dbReference type="NCBI Taxonomy" id="29170"/>
    <lineage>
        <taxon>Eukaryota</taxon>
        <taxon>Metazoa</taxon>
        <taxon>Ecdysozoa</taxon>
        <taxon>Nematoda</taxon>
        <taxon>Chromadorea</taxon>
        <taxon>Rhabditida</taxon>
        <taxon>Rhabditina</taxon>
        <taxon>Rhabditomorpha</taxon>
        <taxon>Strongyloidea</taxon>
        <taxon>Ancylostomatidae</taxon>
        <taxon>Ancylostomatinae</taxon>
        <taxon>Ancylostoma</taxon>
    </lineage>
</organism>
<name>A0A368GW68_ANCCA</name>
<keyword evidence="2" id="KW-1185">Reference proteome</keyword>
<accession>A0A368GW68</accession>
<dbReference type="Proteomes" id="UP000252519">
    <property type="component" value="Unassembled WGS sequence"/>
</dbReference>